<comment type="caution">
    <text evidence="4">The sequence shown here is derived from an EMBL/GenBank/DDBJ whole genome shotgun (WGS) entry which is preliminary data.</text>
</comment>
<keyword evidence="2" id="KW-0175">Coiled coil</keyword>
<reference evidence="4 5" key="1">
    <citation type="journal article" date="2015" name="Antonie Van Leeuwenhoek">
        <title>Prauserella endophytica sp. nov., an endophytic actinobacterium isolated from Tamarix taklamakanensis.</title>
        <authorList>
            <person name="Liu J.M."/>
            <person name="Habden X."/>
            <person name="Guo L."/>
            <person name="Tuo L."/>
            <person name="Jiang Z.K."/>
            <person name="Liu S.W."/>
            <person name="Liu X.F."/>
            <person name="Chen L."/>
            <person name="Li R.F."/>
            <person name="Zhang Y.Q."/>
            <person name="Sun C.H."/>
        </authorList>
    </citation>
    <scope>NUCLEOTIDE SEQUENCE [LARGE SCALE GENOMIC DNA]</scope>
    <source>
        <strain evidence="4 5">CGMCC 4.7182</strain>
    </source>
</reference>
<dbReference type="Gene3D" id="3.30.2320.10">
    <property type="entry name" value="hypothetical protein PF0899 domain"/>
    <property type="match status" value="1"/>
</dbReference>
<keyword evidence="5" id="KW-1185">Reference proteome</keyword>
<proteinExistence type="predicted"/>
<name>A0ABY2RTP2_9PSEU</name>
<evidence type="ECO:0000313" key="5">
    <source>
        <dbReference type="Proteomes" id="UP000309992"/>
    </source>
</evidence>
<dbReference type="SUPFAM" id="SSF56563">
    <property type="entry name" value="Major capsid protein gp5"/>
    <property type="match status" value="1"/>
</dbReference>
<accession>A0ABY2RTP2</accession>
<evidence type="ECO:0000256" key="1">
    <source>
        <dbReference type="ARBA" id="ARBA00004328"/>
    </source>
</evidence>
<organism evidence="4 5">
    <name type="scientific">Prauserella endophytica</name>
    <dbReference type="NCBI Taxonomy" id="1592324"/>
    <lineage>
        <taxon>Bacteria</taxon>
        <taxon>Bacillati</taxon>
        <taxon>Actinomycetota</taxon>
        <taxon>Actinomycetes</taxon>
        <taxon>Pseudonocardiales</taxon>
        <taxon>Pseudonocardiaceae</taxon>
        <taxon>Prauserella</taxon>
        <taxon>Prauserella coralliicola group</taxon>
    </lineage>
</organism>
<evidence type="ECO:0000256" key="2">
    <source>
        <dbReference type="SAM" id="Coils"/>
    </source>
</evidence>
<protein>
    <submittedName>
        <fullName evidence="4">Phage major capsid protein</fullName>
    </submittedName>
</protein>
<dbReference type="InterPro" id="IPR024455">
    <property type="entry name" value="Phage_capsid"/>
</dbReference>
<gene>
    <name evidence="4" type="ORF">FCN18_37395</name>
</gene>
<sequence>MTDTMTVEERAARQSEIRARLAEIDHEHNGAELPEEVRSEWDELNEEHDLHERAIADAQARRERLQAIADNPAATERVNNRQAGLGVSRSVRRPENIYDLSEIRNQARSIDELPQLYRDNAMRAVESARFPGAKNREAAQTQVERLLDSVDDEQGTLARKILVTGSPTYDRAFGKAMVQLSTMGLTAEEQRALALGTDSAGGFAVPFQLDPTVILTSNGQVDPIRQVARVEQIVGKTWQGITSAGITVSRAAEAGEAGDNSPTLAQPEVTPTRVQGFVPFSVEIDQDWAAMRSEITTMLGEAKAEEEASSFFLGDGTGNNPFGVVTTLNSSSHVDAAGEGVAVGDIYATEEALPPRFRSRAVWMANRSIYNKVRQLDTQGGANLWVRLAAGLPPELIGYPAYEASAMDGTINPAVTGTNLVLLFGDFSKFLIVDRVGMSVELVPHLFGANRRPTGQRGIYAIWRNSSKILSDNAFRLLKVSTTL</sequence>
<dbReference type="Proteomes" id="UP000309992">
    <property type="component" value="Unassembled WGS sequence"/>
</dbReference>
<evidence type="ECO:0000313" key="4">
    <source>
        <dbReference type="EMBL" id="TKG58891.1"/>
    </source>
</evidence>
<feature type="domain" description="Phage capsid-like C-terminal" evidence="3">
    <location>
        <begin position="201"/>
        <end position="479"/>
    </location>
</feature>
<feature type="coiled-coil region" evidence="2">
    <location>
        <begin position="41"/>
        <end position="68"/>
    </location>
</feature>
<evidence type="ECO:0000259" key="3">
    <source>
        <dbReference type="Pfam" id="PF05065"/>
    </source>
</evidence>
<dbReference type="EMBL" id="SWMS01000049">
    <property type="protein sequence ID" value="TKG58891.1"/>
    <property type="molecule type" value="Genomic_DNA"/>
</dbReference>
<dbReference type="Gene3D" id="3.30.2400.10">
    <property type="entry name" value="Major capsid protein gp5"/>
    <property type="match status" value="1"/>
</dbReference>
<dbReference type="InterPro" id="IPR054612">
    <property type="entry name" value="Phage_capsid-like_C"/>
</dbReference>
<dbReference type="NCBIfam" id="TIGR01554">
    <property type="entry name" value="major_cap_HK97"/>
    <property type="match status" value="1"/>
</dbReference>
<dbReference type="RefSeq" id="WP_137097420.1">
    <property type="nucleotide sequence ID" value="NZ_SWMS01000049.1"/>
</dbReference>
<comment type="subcellular location">
    <subcellularLocation>
        <location evidence="1">Virion</location>
    </subcellularLocation>
</comment>
<dbReference type="Pfam" id="PF05065">
    <property type="entry name" value="Phage_capsid"/>
    <property type="match status" value="1"/>
</dbReference>